<dbReference type="InterPro" id="IPR001242">
    <property type="entry name" value="Condensation_dom"/>
</dbReference>
<organism evidence="3 4">
    <name type="scientific">Micromonospora zhanjiangensis</name>
    <dbReference type="NCBI Taxonomy" id="1522057"/>
    <lineage>
        <taxon>Bacteria</taxon>
        <taxon>Bacillati</taxon>
        <taxon>Actinomycetota</taxon>
        <taxon>Actinomycetes</taxon>
        <taxon>Micromonosporales</taxon>
        <taxon>Micromonosporaceae</taxon>
        <taxon>Micromonospora</taxon>
    </lineage>
</organism>
<accession>A0ABV8KP95</accession>
<comment type="caution">
    <text evidence="3">The sequence shown here is derived from an EMBL/GenBank/DDBJ whole genome shotgun (WGS) entry which is preliminary data.</text>
</comment>
<sequence length="648" mass="70169">MSTADGAAATYPLSWGQAWPWLDQYRFPDRRTFDPVGFRVGLAEPGVPLGTATDALHRLCDRHESLRTRYLVAADGEPFQRIGDPALEYEMVRLPADADPAARERCVAEIVGAGYPPFDVTRSCGRAILVARGDRVLDVLVLLDHVAADVWGGDVLRRDLAVLLDPAPVAADDRYGQPRELAAEQSTEAGARRNRAGLAYWRRQMAAIPHTLFPEISEGRDTGRHSVHVARLRSPAAALALDQLAERYRVPASAVLLGAYAAVMSATTGFRTIGVSTVVNNRFSARRRNTVTSTVLPALASVEVDWADTVGSLLRQAAGAQLTATQRAECDNTETLLEGIRVQHQRGTSSDLIPQFNFVVGDQPSAAPGGRPPCDAATLARALADTRLTEAEEPWQNWIRLSAQYGPDLGEVTLHVPSRVRDRATTSALLRHLESLLVQQAGSTRELVLRTVPPFAGRSRPPLAEGWAWVDGCRIRPAAVRDLIATHPDVSRCAVRLVTEAGRATMHADVLARTADLDAVALHRWLMARLDSCPAAITPRGYAVTTDPAAFGRTGTAADGRGAPARPRPPRTDGERALLAAVRTHAAPRALLEDPYALTGGRLDRVPAVLRRLAEQGWHGLHLEDFLNLRPLADLATVLHPVDVPARA</sequence>
<name>A0ABV8KP95_9ACTN</name>
<dbReference type="PANTHER" id="PTHR45527:SF1">
    <property type="entry name" value="FATTY ACID SYNTHASE"/>
    <property type="match status" value="1"/>
</dbReference>
<dbReference type="Proteomes" id="UP001595868">
    <property type="component" value="Unassembled WGS sequence"/>
</dbReference>
<feature type="domain" description="Condensation" evidence="2">
    <location>
        <begin position="53"/>
        <end position="349"/>
    </location>
</feature>
<dbReference type="Gene3D" id="3.30.559.30">
    <property type="entry name" value="Nonribosomal peptide synthetase, condensation domain"/>
    <property type="match status" value="1"/>
</dbReference>
<feature type="region of interest" description="Disordered" evidence="1">
    <location>
        <begin position="553"/>
        <end position="572"/>
    </location>
</feature>
<dbReference type="RefSeq" id="WP_377547548.1">
    <property type="nucleotide sequence ID" value="NZ_JBHSBN010000012.1"/>
</dbReference>
<feature type="compositionally biased region" description="Low complexity" evidence="1">
    <location>
        <begin position="553"/>
        <end position="565"/>
    </location>
</feature>
<dbReference type="PANTHER" id="PTHR45527">
    <property type="entry name" value="NONRIBOSOMAL PEPTIDE SYNTHETASE"/>
    <property type="match status" value="1"/>
</dbReference>
<dbReference type="Pfam" id="PF00668">
    <property type="entry name" value="Condensation"/>
    <property type="match status" value="1"/>
</dbReference>
<reference evidence="4" key="1">
    <citation type="journal article" date="2019" name="Int. J. Syst. Evol. Microbiol.">
        <title>The Global Catalogue of Microorganisms (GCM) 10K type strain sequencing project: providing services to taxonomists for standard genome sequencing and annotation.</title>
        <authorList>
            <consortium name="The Broad Institute Genomics Platform"/>
            <consortium name="The Broad Institute Genome Sequencing Center for Infectious Disease"/>
            <person name="Wu L."/>
            <person name="Ma J."/>
        </authorList>
    </citation>
    <scope>NUCLEOTIDE SEQUENCE [LARGE SCALE GENOMIC DNA]</scope>
    <source>
        <strain evidence="4">2902at01</strain>
    </source>
</reference>
<evidence type="ECO:0000259" key="2">
    <source>
        <dbReference type="Pfam" id="PF00668"/>
    </source>
</evidence>
<evidence type="ECO:0000313" key="3">
    <source>
        <dbReference type="EMBL" id="MFC4107940.1"/>
    </source>
</evidence>
<gene>
    <name evidence="3" type="ORF">ACFOX0_18665</name>
</gene>
<evidence type="ECO:0000313" key="4">
    <source>
        <dbReference type="Proteomes" id="UP001595868"/>
    </source>
</evidence>
<protein>
    <submittedName>
        <fullName evidence="3">Condensation domain-containing protein</fullName>
    </submittedName>
</protein>
<dbReference type="SUPFAM" id="SSF52777">
    <property type="entry name" value="CoA-dependent acyltransferases"/>
    <property type="match status" value="2"/>
</dbReference>
<proteinExistence type="predicted"/>
<dbReference type="Gene3D" id="3.30.559.10">
    <property type="entry name" value="Chloramphenicol acetyltransferase-like domain"/>
    <property type="match status" value="1"/>
</dbReference>
<dbReference type="InterPro" id="IPR023213">
    <property type="entry name" value="CAT-like_dom_sf"/>
</dbReference>
<dbReference type="EMBL" id="JBHSBN010000012">
    <property type="protein sequence ID" value="MFC4107940.1"/>
    <property type="molecule type" value="Genomic_DNA"/>
</dbReference>
<keyword evidence="4" id="KW-1185">Reference proteome</keyword>
<evidence type="ECO:0000256" key="1">
    <source>
        <dbReference type="SAM" id="MobiDB-lite"/>
    </source>
</evidence>